<protein>
    <submittedName>
        <fullName evidence="2">Conjugal transfer protein TrbE</fullName>
    </submittedName>
</protein>
<dbReference type="SUPFAM" id="SSF52540">
    <property type="entry name" value="P-loop containing nucleoside triphosphate hydrolases"/>
    <property type="match status" value="1"/>
</dbReference>
<dbReference type="RefSeq" id="WP_063634203.1">
    <property type="nucleotide sequence ID" value="NZ_CP015285.1"/>
</dbReference>
<gene>
    <name evidence="2" type="ORF">A6A40_03910</name>
</gene>
<evidence type="ECO:0000313" key="2">
    <source>
        <dbReference type="EMBL" id="ANC91114.1"/>
    </source>
</evidence>
<dbReference type="SMART" id="SM00382">
    <property type="entry name" value="AAA"/>
    <property type="match status" value="1"/>
</dbReference>
<dbReference type="InterPro" id="IPR027417">
    <property type="entry name" value="P-loop_NTPase"/>
</dbReference>
<keyword evidence="3" id="KW-1185">Reference proteome</keyword>
<organism evidence="2 3">
    <name type="scientific">Azospirillum humicireducens</name>
    <dbReference type="NCBI Taxonomy" id="1226968"/>
    <lineage>
        <taxon>Bacteria</taxon>
        <taxon>Pseudomonadati</taxon>
        <taxon>Pseudomonadota</taxon>
        <taxon>Alphaproteobacteria</taxon>
        <taxon>Rhodospirillales</taxon>
        <taxon>Azospirillaceae</taxon>
        <taxon>Azospirillum</taxon>
    </lineage>
</organism>
<evidence type="ECO:0000313" key="3">
    <source>
        <dbReference type="Proteomes" id="UP000077405"/>
    </source>
</evidence>
<dbReference type="Proteomes" id="UP000077405">
    <property type="component" value="Chromosome"/>
</dbReference>
<name>A0A160JF14_9PROT</name>
<feature type="domain" description="AAA+ ATPase" evidence="1">
    <location>
        <begin position="449"/>
        <end position="720"/>
    </location>
</feature>
<sequence>MLDLTAFDDGFDSLSRHLPWDCFVWPGVVLLEEDGALMAVVEYGGRDQDGQDPAERMQTALAAGNVLFPFTGGWTFHFEMQRREVGGYPRSTGTHPVSELIDRERRDRLDDTGRQLRTRTFVAITYTPSRPTTRTVASWFTRNPPERVKPDVMRDHVEPFRQLVLQFASLLGRAVGWARMLDDDGVQTLLHNCVSPFYQRHVTAPDIPGFPIKANLVDVGFKPGSFPAWSNGGAEWPVRMIGIGGYPKVSHPGLLNVLDKLPFEFRWSVRFEAMDHVQARGVFAALWRKHDDTSYDWRSVLLRAVGGYAALRHDPVGVMEALEAEAARLEAEQAGTSSGWMTPTAVLWGRSVEEVEERRDELVKALRTLGFTVIEETWGAERAWYGTLPGHVRPNPRKVPLTQVQLADFLILSSAWGGPERNPHLKCDPLMQLEAEGGTPLMLDIHQGQDGAALVIGPPRTGKSTVLAFMGHQFLARVPNGRVVWIDVDATESTSLVATWAAGGEFLSMGSGDGALGDLALQPLADVDTPNGFAWGHGFVMDLLRLQGVLAPGNLSAAEAGDVVDAALHLLAVSPPAERTLSHLAHLVQDNIVRIALEPYCRGGPYGDLVDAAEDRFLGSAWTTVDIGALIDRGPGAAPVIRALFRRFYRLFEDGRPTLFLVDEAFKALKHQPAELDELRRRGPKKNVALVLATHQLDDIEGSAIAAMLKTIQVLVLLADPNAAKRSILRDWGLNATQAGQVARAMPRRDVFFKTPEGSRLGQLTLDPAALAVCGCGGAAHKRRAFELRTEAGSQRFAAEWLRRHGLAEAADTLETLHEGETP</sequence>
<dbReference type="EMBL" id="CP015285">
    <property type="protein sequence ID" value="ANC91114.1"/>
    <property type="molecule type" value="Genomic_DNA"/>
</dbReference>
<dbReference type="Gene3D" id="3.40.50.300">
    <property type="entry name" value="P-loop containing nucleotide triphosphate hydrolases"/>
    <property type="match status" value="1"/>
</dbReference>
<dbReference type="KEGG" id="ahu:A6A40_03910"/>
<accession>A0A160JF14</accession>
<reference evidence="2 3" key="1">
    <citation type="journal article" date="2013" name="Int. J. Syst. Evol. Microbiol.">
        <title>Azospirillum humicireducens sp. nov., a nitrogen-fixing bacterium isolated from a microbial fuel cell.</title>
        <authorList>
            <person name="Zhou S."/>
            <person name="Han L."/>
            <person name="Wang Y."/>
            <person name="Yang G."/>
            <person name="Zhuang L."/>
            <person name="Hu P."/>
        </authorList>
    </citation>
    <scope>NUCLEOTIDE SEQUENCE [LARGE SCALE GENOMIC DNA]</scope>
    <source>
        <strain evidence="2 3">SgZ-5</strain>
    </source>
</reference>
<dbReference type="InterPro" id="IPR003593">
    <property type="entry name" value="AAA+_ATPase"/>
</dbReference>
<dbReference type="STRING" id="1226968.A6A40_03910"/>
<dbReference type="OrthoDB" id="9816422at2"/>
<proteinExistence type="predicted"/>
<evidence type="ECO:0000259" key="1">
    <source>
        <dbReference type="SMART" id="SM00382"/>
    </source>
</evidence>
<dbReference type="AlphaFoldDB" id="A0A160JF14"/>